<dbReference type="OrthoDB" id="21225at2759"/>
<feature type="compositionally biased region" description="Basic and acidic residues" evidence="7">
    <location>
        <begin position="1119"/>
        <end position="1130"/>
    </location>
</feature>
<comment type="catalytic activity">
    <reaction evidence="1">
        <text>ATP + protein L-histidine = ADP + protein N-phospho-L-histidine.</text>
        <dbReference type="EC" id="2.7.13.3"/>
    </reaction>
</comment>
<feature type="region of interest" description="Disordered" evidence="7">
    <location>
        <begin position="458"/>
        <end position="477"/>
    </location>
</feature>
<dbReference type="EC" id="2.7.13.3" evidence="2"/>
<dbReference type="GO" id="GO:0000155">
    <property type="term" value="F:phosphorelay sensor kinase activity"/>
    <property type="evidence" value="ECO:0007669"/>
    <property type="project" value="InterPro"/>
</dbReference>
<dbReference type="InterPro" id="IPR011006">
    <property type="entry name" value="CheY-like_superfamily"/>
</dbReference>
<protein>
    <recommendedName>
        <fullName evidence="2">histidine kinase</fullName>
        <ecNumber evidence="2">2.7.13.3</ecNumber>
    </recommendedName>
</protein>
<feature type="region of interest" description="Disordered" evidence="7">
    <location>
        <begin position="569"/>
        <end position="590"/>
    </location>
</feature>
<dbReference type="SUPFAM" id="SSF55781">
    <property type="entry name" value="GAF domain-like"/>
    <property type="match status" value="1"/>
</dbReference>
<dbReference type="SUPFAM" id="SSF52172">
    <property type="entry name" value="CheY-like"/>
    <property type="match status" value="1"/>
</dbReference>
<feature type="domain" description="Histidine kinase" evidence="8">
    <location>
        <begin position="669"/>
        <end position="936"/>
    </location>
</feature>
<keyword evidence="4" id="KW-0808">Transferase</keyword>
<name>A0A127Z845_9BASI</name>
<feature type="region of interest" description="Disordered" evidence="7">
    <location>
        <begin position="1"/>
        <end position="26"/>
    </location>
</feature>
<feature type="modified residue" description="4-aspartylphosphate" evidence="6">
    <location>
        <position position="1213"/>
    </location>
</feature>
<keyword evidence="3 6" id="KW-0597">Phosphoprotein</keyword>
<dbReference type="SMART" id="SM00387">
    <property type="entry name" value="HATPase_c"/>
    <property type="match status" value="1"/>
</dbReference>
<evidence type="ECO:0000259" key="9">
    <source>
        <dbReference type="PROSITE" id="PS50110"/>
    </source>
</evidence>
<evidence type="ECO:0000256" key="4">
    <source>
        <dbReference type="ARBA" id="ARBA00022679"/>
    </source>
</evidence>
<dbReference type="FunFam" id="1.10.287.130:FF:000126">
    <property type="entry name" value="Related to SLN1-histidine kinase osmosensor that regulates a MAP kinase cascade"/>
    <property type="match status" value="1"/>
</dbReference>
<feature type="domain" description="Response regulatory" evidence="9">
    <location>
        <begin position="1164"/>
        <end position="1279"/>
    </location>
</feature>
<feature type="region of interest" description="Disordered" evidence="7">
    <location>
        <begin position="106"/>
        <end position="125"/>
    </location>
</feature>
<dbReference type="SMART" id="SM00448">
    <property type="entry name" value="REC"/>
    <property type="match status" value="1"/>
</dbReference>
<dbReference type="SMART" id="SM00388">
    <property type="entry name" value="HisKA"/>
    <property type="match status" value="1"/>
</dbReference>
<dbReference type="PROSITE" id="PS50110">
    <property type="entry name" value="RESPONSE_REGULATORY"/>
    <property type="match status" value="1"/>
</dbReference>
<dbReference type="EMBL" id="LK056654">
    <property type="protein sequence ID" value="CDU22142.1"/>
    <property type="molecule type" value="Genomic_DNA"/>
</dbReference>
<dbReference type="SUPFAM" id="SSF47384">
    <property type="entry name" value="Homodimeric domain of signal transducing histidine kinase"/>
    <property type="match status" value="1"/>
</dbReference>
<reference evidence="10" key="1">
    <citation type="submission" date="2014-06" db="EMBL/GenBank/DDBJ databases">
        <authorList>
            <person name="Ju J."/>
            <person name="Zhang J."/>
        </authorList>
    </citation>
    <scope>NUCLEOTIDE SEQUENCE</scope>
    <source>
        <strain evidence="10">SscI8</strain>
    </source>
</reference>
<dbReference type="CDD" id="cd17546">
    <property type="entry name" value="REC_hyHK_CKI1_RcsC-like"/>
    <property type="match status" value="1"/>
</dbReference>
<feature type="region of interest" description="Disordered" evidence="7">
    <location>
        <begin position="1096"/>
        <end position="1155"/>
    </location>
</feature>
<dbReference type="InterPro" id="IPR004358">
    <property type="entry name" value="Sig_transdc_His_kin-like_C"/>
</dbReference>
<sequence length="1302" mass="141440">MSALPHPLQQSLVRPPSPGSSSLSSDTVARKIAANAVEAPTCPIAWGTWLRKYQLGNWCESVPLQTSIDPKQSTTPNGTSNARAVTVPDDTPTSATAAATAAAAAAAATAPSNPPTITDTPPSHAAPAASAKLCQPFKVADAHRYVKVDSEALIDSMAFYKEKGWLAAPPLPRRQYRRVAEALRRHSLTGAQEREALQLYIKHAKAVFRCQYASFMVESPDEAYMLILAQDGGDPEVQIVPRTLTLCSHAMLLPDDEVLVVHNTKKDWRFRSCPSTLAGTITNAKGKPMSFYASAPLFLSYNLYGIEGRVQVGRLCIMDEYPRDDFDETAADLLYAIGKMAGDALEKEFQSSRNAKAAEMQQRTSALIRSLEDASLTAHHRHFNSSNGSNGDFGDGYTRYSLVVINRACQELRECLGAAGVAAFDVSNFRFRRQATKSVSPRSSSAFSPSTLPSWKTFDDHHATEPITPPSESVPTPTYIDPDSPMLSPSMSRNMSLSQAGSPLHTIDLREGSPPPSVLSYSGPDACRPNMPQDIEHLKAAFAAPLARMASETKMNIRCKFYRRQADSNFSSDDDDDGGASTRSTDKDKDPWSELLPLDAKVSSYAVCVCYNRAKARPGIMFLVMFTDHVCFDRQERFFVESTMQISLGSLLRQKLSEVDFFQAEFLRHVQHNLRTPLHGALGAVEYLRAAISNDEDEDAVKIDLSADGVLATLLESISLSGLTLNSYIDDLLSFQNLSGIKTATTLPPKPVVTDIVKMVESVADEEWEFAQRLDLQSRQLDTDSYKAQEGPLRGMELIVKATPEVRDCDWIVDVKLLQDVVRKVVSNAVRFTKQGYVEIALRLAPPGALDEVEVSIPEGFVAVEIEVADTGVGMTKEFCTNQLTRPFSKGDSFRDGIGLGMTIVSSTLQKFGGKLSVASEVNLGTRVTMCMPLQRGSAQHGRSGSTASTTSTKFAASKLAYYGLETRGLRRLASAMCEHFAPLGGIEITRDFAEADCIVLPERAAATLDEGEKPLLSLVKPTARFVTISSSHLIVDTGIEKLDGRSVLPLPMPHGPSALRLMETFLSAEEPPAIHTANAVRTNNQQRVSVTELGIGSGSRRASGHRQTASVSAASLGDAKKAVDGDTRSDAVSASPAVQAKSGRPHPAPINTSSAALRNDEFRVLVVEDNPINMKLLTTLCKRLDIRYEEAHDGAEAVAKFISFRPSVVLLDISLPVQDGFEACAQMRAHNYPSFIVAVTALSSEEDKTRGIETCGMDAWMTKPVSPRQLKGDLEAWRDKYELSRSGKGSGSVDGKVNGEI</sequence>
<evidence type="ECO:0000256" key="2">
    <source>
        <dbReference type="ARBA" id="ARBA00012438"/>
    </source>
</evidence>
<dbReference type="SUPFAM" id="SSF55874">
    <property type="entry name" value="ATPase domain of HSP90 chaperone/DNA topoisomerase II/histidine kinase"/>
    <property type="match status" value="1"/>
</dbReference>
<dbReference type="Pfam" id="PF00512">
    <property type="entry name" value="HisKA"/>
    <property type="match status" value="1"/>
</dbReference>
<dbReference type="PANTHER" id="PTHR43047:SF72">
    <property type="entry name" value="OSMOSENSING HISTIDINE PROTEIN KINASE SLN1"/>
    <property type="match status" value="1"/>
</dbReference>
<dbReference type="Pfam" id="PF00072">
    <property type="entry name" value="Response_reg"/>
    <property type="match status" value="1"/>
</dbReference>
<dbReference type="CDD" id="cd00082">
    <property type="entry name" value="HisKA"/>
    <property type="match status" value="1"/>
</dbReference>
<gene>
    <name evidence="10" type="ORF">SPSC_00772</name>
</gene>
<evidence type="ECO:0000256" key="5">
    <source>
        <dbReference type="ARBA" id="ARBA00022777"/>
    </source>
</evidence>
<feature type="region of interest" description="Disordered" evidence="7">
    <location>
        <begin position="68"/>
        <end position="98"/>
    </location>
</feature>
<feature type="compositionally biased region" description="Polar residues" evidence="7">
    <location>
        <begin position="68"/>
        <end position="83"/>
    </location>
</feature>
<dbReference type="Gene3D" id="1.10.287.130">
    <property type="match status" value="1"/>
</dbReference>
<dbReference type="InterPro" id="IPR001789">
    <property type="entry name" value="Sig_transdc_resp-reg_receiver"/>
</dbReference>
<dbReference type="PROSITE" id="PS50109">
    <property type="entry name" value="HIS_KIN"/>
    <property type="match status" value="1"/>
</dbReference>
<dbReference type="InterPro" id="IPR003594">
    <property type="entry name" value="HATPase_dom"/>
</dbReference>
<evidence type="ECO:0000313" key="10">
    <source>
        <dbReference type="EMBL" id="CDU22142.1"/>
    </source>
</evidence>
<evidence type="ECO:0000259" key="8">
    <source>
        <dbReference type="PROSITE" id="PS50109"/>
    </source>
</evidence>
<dbReference type="PANTHER" id="PTHR43047">
    <property type="entry name" value="TWO-COMPONENT HISTIDINE PROTEIN KINASE"/>
    <property type="match status" value="1"/>
</dbReference>
<dbReference type="InterPro" id="IPR036890">
    <property type="entry name" value="HATPase_C_sf"/>
</dbReference>
<accession>A0A127Z845</accession>
<organism evidence="10">
    <name type="scientific">Sporisorium scitamineum</name>
    <dbReference type="NCBI Taxonomy" id="49012"/>
    <lineage>
        <taxon>Eukaryota</taxon>
        <taxon>Fungi</taxon>
        <taxon>Dikarya</taxon>
        <taxon>Basidiomycota</taxon>
        <taxon>Ustilaginomycotina</taxon>
        <taxon>Ustilaginomycetes</taxon>
        <taxon>Ustilaginales</taxon>
        <taxon>Ustilaginaceae</taxon>
        <taxon>Sporisorium</taxon>
    </lineage>
</organism>
<dbReference type="GO" id="GO:0005886">
    <property type="term" value="C:plasma membrane"/>
    <property type="evidence" value="ECO:0007669"/>
    <property type="project" value="TreeGrafter"/>
</dbReference>
<dbReference type="InterPro" id="IPR036097">
    <property type="entry name" value="HisK_dim/P_sf"/>
</dbReference>
<keyword evidence="5 10" id="KW-0418">Kinase</keyword>
<evidence type="ECO:0000256" key="3">
    <source>
        <dbReference type="ARBA" id="ARBA00022553"/>
    </source>
</evidence>
<evidence type="ECO:0000256" key="6">
    <source>
        <dbReference type="PROSITE-ProRule" id="PRU00169"/>
    </source>
</evidence>
<proteinExistence type="predicted"/>
<dbReference type="Gene3D" id="3.30.565.10">
    <property type="entry name" value="Histidine kinase-like ATPase, C-terminal domain"/>
    <property type="match status" value="1"/>
</dbReference>
<dbReference type="InterPro" id="IPR005467">
    <property type="entry name" value="His_kinase_dom"/>
</dbReference>
<evidence type="ECO:0000256" key="1">
    <source>
        <dbReference type="ARBA" id="ARBA00000085"/>
    </source>
</evidence>
<dbReference type="GO" id="GO:0009927">
    <property type="term" value="F:histidine phosphotransfer kinase activity"/>
    <property type="evidence" value="ECO:0007669"/>
    <property type="project" value="TreeGrafter"/>
</dbReference>
<dbReference type="InterPro" id="IPR003661">
    <property type="entry name" value="HisK_dim/P_dom"/>
</dbReference>
<evidence type="ECO:0000256" key="7">
    <source>
        <dbReference type="SAM" id="MobiDB-lite"/>
    </source>
</evidence>
<dbReference type="PRINTS" id="PR00344">
    <property type="entry name" value="BCTRLSENSOR"/>
</dbReference>
<dbReference type="Gene3D" id="3.40.50.2300">
    <property type="match status" value="1"/>
</dbReference>
<dbReference type="Pfam" id="PF02518">
    <property type="entry name" value="HATPase_c"/>
    <property type="match status" value="1"/>
</dbReference>